<keyword evidence="6 9" id="KW-0472">Membrane</keyword>
<keyword evidence="4 9" id="KW-1133">Transmembrane helix</keyword>
<organism evidence="11 12">
    <name type="scientific">Salinactinospora qingdaonensis</name>
    <dbReference type="NCBI Taxonomy" id="702744"/>
    <lineage>
        <taxon>Bacteria</taxon>
        <taxon>Bacillati</taxon>
        <taxon>Actinomycetota</taxon>
        <taxon>Actinomycetes</taxon>
        <taxon>Streptosporangiales</taxon>
        <taxon>Nocardiopsidaceae</taxon>
        <taxon>Salinactinospora</taxon>
    </lineage>
</organism>
<comment type="caution">
    <text evidence="11">The sequence shown here is derived from an EMBL/GenBank/DDBJ whole genome shotgun (WGS) entry which is preliminary data.</text>
</comment>
<evidence type="ECO:0000313" key="11">
    <source>
        <dbReference type="EMBL" id="GAA3753965.1"/>
    </source>
</evidence>
<protein>
    <submittedName>
        <fullName evidence="11">Potassium channel family protein</fullName>
    </submittedName>
</protein>
<dbReference type="InterPro" id="IPR028325">
    <property type="entry name" value="VG_K_chnl"/>
</dbReference>
<keyword evidence="12" id="KW-1185">Reference proteome</keyword>
<dbReference type="PANTHER" id="PTHR11537:SF254">
    <property type="entry name" value="POTASSIUM VOLTAGE-GATED CHANNEL PROTEIN SHAB"/>
    <property type="match status" value="1"/>
</dbReference>
<dbReference type="Gene3D" id="1.20.5.110">
    <property type="match status" value="1"/>
</dbReference>
<dbReference type="GO" id="GO:0034220">
    <property type="term" value="P:monoatomic ion transmembrane transport"/>
    <property type="evidence" value="ECO:0007669"/>
    <property type="project" value="UniProtKB-KW"/>
</dbReference>
<keyword evidence="7 11" id="KW-0407">Ion channel</keyword>
<dbReference type="EMBL" id="BAABDD010000019">
    <property type="protein sequence ID" value="GAA3753965.1"/>
    <property type="molecule type" value="Genomic_DNA"/>
</dbReference>
<feature type="transmembrane region" description="Helical" evidence="9">
    <location>
        <begin position="120"/>
        <end position="140"/>
    </location>
</feature>
<comment type="subcellular location">
    <subcellularLocation>
        <location evidence="1">Membrane</location>
        <topology evidence="1">Multi-pass membrane protein</topology>
    </subcellularLocation>
</comment>
<feature type="coiled-coil region" evidence="8">
    <location>
        <begin position="210"/>
        <end position="244"/>
    </location>
</feature>
<dbReference type="Proteomes" id="UP001500908">
    <property type="component" value="Unassembled WGS sequence"/>
</dbReference>
<feature type="transmembrane region" description="Helical" evidence="9">
    <location>
        <begin position="49"/>
        <end position="69"/>
    </location>
</feature>
<dbReference type="Pfam" id="PF07885">
    <property type="entry name" value="Ion_trans_2"/>
    <property type="match status" value="1"/>
</dbReference>
<evidence type="ECO:0000256" key="4">
    <source>
        <dbReference type="ARBA" id="ARBA00022989"/>
    </source>
</evidence>
<evidence type="ECO:0000256" key="1">
    <source>
        <dbReference type="ARBA" id="ARBA00004141"/>
    </source>
</evidence>
<evidence type="ECO:0000256" key="5">
    <source>
        <dbReference type="ARBA" id="ARBA00023065"/>
    </source>
</evidence>
<evidence type="ECO:0000313" key="12">
    <source>
        <dbReference type="Proteomes" id="UP001500908"/>
    </source>
</evidence>
<evidence type="ECO:0000256" key="2">
    <source>
        <dbReference type="ARBA" id="ARBA00022448"/>
    </source>
</evidence>
<feature type="transmembrane region" description="Helical" evidence="9">
    <location>
        <begin position="20"/>
        <end position="37"/>
    </location>
</feature>
<evidence type="ECO:0000256" key="3">
    <source>
        <dbReference type="ARBA" id="ARBA00022692"/>
    </source>
</evidence>
<feature type="transmembrane region" description="Helical" evidence="9">
    <location>
        <begin position="182"/>
        <end position="206"/>
    </location>
</feature>
<evidence type="ECO:0000256" key="7">
    <source>
        <dbReference type="ARBA" id="ARBA00023303"/>
    </source>
</evidence>
<feature type="domain" description="Potassium channel" evidence="10">
    <location>
        <begin position="128"/>
        <end position="207"/>
    </location>
</feature>
<keyword evidence="8" id="KW-0175">Coiled coil</keyword>
<evidence type="ECO:0000259" key="10">
    <source>
        <dbReference type="Pfam" id="PF07885"/>
    </source>
</evidence>
<dbReference type="Gene3D" id="1.10.287.70">
    <property type="match status" value="1"/>
</dbReference>
<gene>
    <name evidence="11" type="ORF">GCM10022402_35800</name>
</gene>
<dbReference type="InterPro" id="IPR013099">
    <property type="entry name" value="K_chnl_dom"/>
</dbReference>
<evidence type="ECO:0000256" key="9">
    <source>
        <dbReference type="SAM" id="Phobius"/>
    </source>
</evidence>
<name>A0ABP7G462_9ACTN</name>
<accession>A0ABP7G462</accession>
<reference evidence="12" key="1">
    <citation type="journal article" date="2019" name="Int. J. Syst. Evol. Microbiol.">
        <title>The Global Catalogue of Microorganisms (GCM) 10K type strain sequencing project: providing services to taxonomists for standard genome sequencing and annotation.</title>
        <authorList>
            <consortium name="The Broad Institute Genomics Platform"/>
            <consortium name="The Broad Institute Genome Sequencing Center for Infectious Disease"/>
            <person name="Wu L."/>
            <person name="Ma J."/>
        </authorList>
    </citation>
    <scope>NUCLEOTIDE SEQUENCE [LARGE SCALE GENOMIC DNA]</scope>
    <source>
        <strain evidence="12">JCM 17137</strain>
    </source>
</reference>
<keyword evidence="3 9" id="KW-0812">Transmembrane</keyword>
<evidence type="ECO:0000256" key="8">
    <source>
        <dbReference type="SAM" id="Coils"/>
    </source>
</evidence>
<dbReference type="SUPFAM" id="SSF81324">
    <property type="entry name" value="Voltage-gated potassium channels"/>
    <property type="match status" value="1"/>
</dbReference>
<proteinExistence type="predicted"/>
<keyword evidence="5" id="KW-0406">Ion transport</keyword>
<sequence>MVVMINESALESWRRRTEFPLAAAALIFLGAWAWPIIDPHSAQPWREACRFTTWLVWALFAVDYTVSLVLAQQRWRFVKQYWFDLLIIALPLLRPLRALRLIHVVQLLNRRFSVSLRGNVSMYVSVVTALVVFCAAVAVLDAERGAPGANIDSLGDALWWAATTVTTVGYGDYYPVTVSGRLVAMTLFLAGIALLGVVTGTLASWFTERVRETEETATATQDQVAALTAEVRALRQRLEGEQHRRDEGV</sequence>
<dbReference type="PRINTS" id="PR00169">
    <property type="entry name" value="KCHANNEL"/>
</dbReference>
<evidence type="ECO:0000256" key="6">
    <source>
        <dbReference type="ARBA" id="ARBA00023136"/>
    </source>
</evidence>
<keyword evidence="2" id="KW-0813">Transport</keyword>
<dbReference type="PANTHER" id="PTHR11537">
    <property type="entry name" value="VOLTAGE-GATED POTASSIUM CHANNEL"/>
    <property type="match status" value="1"/>
</dbReference>